<dbReference type="SUPFAM" id="SSF47954">
    <property type="entry name" value="Cyclin-like"/>
    <property type="match status" value="2"/>
</dbReference>
<feature type="domain" description="Cyclin-like" evidence="4">
    <location>
        <begin position="390"/>
        <end position="471"/>
    </location>
</feature>
<evidence type="ECO:0000256" key="2">
    <source>
        <dbReference type="RuleBase" id="RU000383"/>
    </source>
</evidence>
<dbReference type="InterPro" id="IPR006671">
    <property type="entry name" value="Cyclin_N"/>
</dbReference>
<dbReference type="InterPro" id="IPR013763">
    <property type="entry name" value="Cyclin-like_dom"/>
</dbReference>
<dbReference type="Proteomes" id="UP001307889">
    <property type="component" value="Chromosome 1"/>
</dbReference>
<protein>
    <submittedName>
        <fullName evidence="6">G2 mitotic-specific</fullName>
    </submittedName>
</protein>
<comment type="similarity">
    <text evidence="2">Belongs to the cyclin family.</text>
</comment>
<feature type="compositionally biased region" description="Basic and acidic residues" evidence="3">
    <location>
        <begin position="100"/>
        <end position="111"/>
    </location>
</feature>
<dbReference type="Pfam" id="PF00134">
    <property type="entry name" value="Cyclin_N"/>
    <property type="match status" value="1"/>
</dbReference>
<dbReference type="EMBL" id="AP028909">
    <property type="protein sequence ID" value="BES89228.1"/>
    <property type="molecule type" value="Genomic_DNA"/>
</dbReference>
<dbReference type="Gene3D" id="1.10.472.10">
    <property type="entry name" value="Cyclin-like"/>
    <property type="match status" value="2"/>
</dbReference>
<feature type="region of interest" description="Disordered" evidence="3">
    <location>
        <begin position="198"/>
        <end position="239"/>
    </location>
</feature>
<evidence type="ECO:0000313" key="7">
    <source>
        <dbReference type="Proteomes" id="UP001307889"/>
    </source>
</evidence>
<dbReference type="Pfam" id="PF02984">
    <property type="entry name" value="Cyclin_C"/>
    <property type="match status" value="1"/>
</dbReference>
<feature type="region of interest" description="Disordered" evidence="3">
    <location>
        <begin position="100"/>
        <end position="142"/>
    </location>
</feature>
<keyword evidence="1 2" id="KW-0195">Cyclin</keyword>
<gene>
    <name evidence="6" type="ORF">NTJ_02035</name>
</gene>
<feature type="domain" description="Cyclin-like" evidence="4">
    <location>
        <begin position="293"/>
        <end position="377"/>
    </location>
</feature>
<accession>A0ABN7AB40</accession>
<dbReference type="InterPro" id="IPR039361">
    <property type="entry name" value="Cyclin"/>
</dbReference>
<feature type="compositionally biased region" description="Basic and acidic residues" evidence="3">
    <location>
        <begin position="214"/>
        <end position="231"/>
    </location>
</feature>
<evidence type="ECO:0000313" key="6">
    <source>
        <dbReference type="EMBL" id="BES89228.1"/>
    </source>
</evidence>
<reference evidence="6 7" key="1">
    <citation type="submission" date="2023-09" db="EMBL/GenBank/DDBJ databases">
        <title>Nesidiocoris tenuis whole genome shotgun sequence.</title>
        <authorList>
            <person name="Shibata T."/>
            <person name="Shimoda M."/>
            <person name="Kobayashi T."/>
            <person name="Uehara T."/>
        </authorList>
    </citation>
    <scope>NUCLEOTIDE SEQUENCE [LARGE SCALE GENOMIC DNA]</scope>
    <source>
        <strain evidence="6 7">Japan</strain>
    </source>
</reference>
<feature type="domain" description="Cyclin C-terminal" evidence="5">
    <location>
        <begin position="386"/>
        <end position="501"/>
    </location>
</feature>
<feature type="region of interest" description="Disordered" evidence="3">
    <location>
        <begin position="1"/>
        <end position="41"/>
    </location>
</feature>
<feature type="compositionally biased region" description="Basic and acidic residues" evidence="3">
    <location>
        <begin position="27"/>
        <end position="41"/>
    </location>
</feature>
<organism evidence="6 7">
    <name type="scientific">Nesidiocoris tenuis</name>
    <dbReference type="NCBI Taxonomy" id="355587"/>
    <lineage>
        <taxon>Eukaryota</taxon>
        <taxon>Metazoa</taxon>
        <taxon>Ecdysozoa</taxon>
        <taxon>Arthropoda</taxon>
        <taxon>Hexapoda</taxon>
        <taxon>Insecta</taxon>
        <taxon>Pterygota</taxon>
        <taxon>Neoptera</taxon>
        <taxon>Paraneoptera</taxon>
        <taxon>Hemiptera</taxon>
        <taxon>Heteroptera</taxon>
        <taxon>Panheteroptera</taxon>
        <taxon>Cimicomorpha</taxon>
        <taxon>Miridae</taxon>
        <taxon>Dicyphina</taxon>
        <taxon>Nesidiocoris</taxon>
    </lineage>
</organism>
<dbReference type="SMART" id="SM01332">
    <property type="entry name" value="Cyclin_C"/>
    <property type="match status" value="1"/>
</dbReference>
<evidence type="ECO:0000259" key="4">
    <source>
        <dbReference type="SMART" id="SM00385"/>
    </source>
</evidence>
<dbReference type="SMART" id="SM00385">
    <property type="entry name" value="CYCLIN"/>
    <property type="match status" value="2"/>
</dbReference>
<dbReference type="InterPro" id="IPR004367">
    <property type="entry name" value="Cyclin_C-dom"/>
</dbReference>
<proteinExistence type="inferred from homology"/>
<evidence type="ECO:0000256" key="3">
    <source>
        <dbReference type="SAM" id="MobiDB-lite"/>
    </source>
</evidence>
<evidence type="ECO:0000259" key="5">
    <source>
        <dbReference type="SMART" id="SM01332"/>
    </source>
</evidence>
<dbReference type="InterPro" id="IPR036915">
    <property type="entry name" value="Cyclin-like_sf"/>
</dbReference>
<sequence length="514" mass="58461">MAPLKQLQPTALPATKSIKTRSQILPMKKELSKRKAEESPLKRLTVKRSALNELTNVTNSTKENAGQLVKAKITTTAVLKKPLSVVNKGQLETFDPAKNKEAFRLPSKKENQVPPSLVPAQKTTAAKQLKEKPPVPTKPLVVKTDENGDVAKTQITTRRQSMMPVPIKAVRKQQIQQQVENHVPTLGVMTRRSLKKSLELEKTSDTSSLLTDSKPSDKKAEEAKKKEDVQVEQKPPPGVCDYDKEMEQDIFSASIYARKIFDYLKGRESSFVISDYLERQKDLSASMRAILVDWMVDIQESYELVHESLYLGVKLVDLFLSKHVINRDRLQLVGAACLFVACKYDERLPPSLDDFMATCDNQYQATEFLKMEVMILRTVDYSLGIPLSYRFLRRYARCAKYDMPTLTLARYILEVNLMNYKTVRHSDSKMAAAALFLALQMKGRRTWTKTLEYYSGYRTEDFIKIAYDLNDYLAAIPRGLKTVKSKYSHTMFYEVSKIPQVANGKLDFATLTVS</sequence>
<evidence type="ECO:0000256" key="1">
    <source>
        <dbReference type="ARBA" id="ARBA00023127"/>
    </source>
</evidence>
<keyword evidence="7" id="KW-1185">Reference proteome</keyword>
<name>A0ABN7AB40_9HEMI</name>
<dbReference type="PANTHER" id="PTHR10177">
    <property type="entry name" value="CYCLINS"/>
    <property type="match status" value="1"/>
</dbReference>